<evidence type="ECO:0000256" key="1">
    <source>
        <dbReference type="SAM" id="MobiDB-lite"/>
    </source>
</evidence>
<feature type="compositionally biased region" description="Basic and acidic residues" evidence="1">
    <location>
        <begin position="120"/>
        <end position="130"/>
    </location>
</feature>
<feature type="compositionally biased region" description="Basic and acidic residues" evidence="1">
    <location>
        <begin position="92"/>
        <end position="106"/>
    </location>
</feature>
<feature type="compositionally biased region" description="Polar residues" evidence="1">
    <location>
        <begin position="72"/>
        <end position="81"/>
    </location>
</feature>
<proteinExistence type="predicted"/>
<dbReference type="AlphaFoldDB" id="F9WRH0"/>
<dbReference type="Proteomes" id="UP000009027">
    <property type="component" value="Unassembled WGS sequence"/>
</dbReference>
<organism evidence="2 3">
    <name type="scientific">Trypanosoma vivax (strain Y486)</name>
    <dbReference type="NCBI Taxonomy" id="1055687"/>
    <lineage>
        <taxon>Eukaryota</taxon>
        <taxon>Discoba</taxon>
        <taxon>Euglenozoa</taxon>
        <taxon>Kinetoplastea</taxon>
        <taxon>Metakinetoplastina</taxon>
        <taxon>Trypanosomatida</taxon>
        <taxon>Trypanosomatidae</taxon>
        <taxon>Trypanosoma</taxon>
        <taxon>Duttonella</taxon>
    </lineage>
</organism>
<reference evidence="2 3" key="1">
    <citation type="journal article" date="2012" name="Proc. Natl. Acad. Sci. U.S.A.">
        <title>Antigenic diversity is generated by distinct evolutionary mechanisms in African trypanosome species.</title>
        <authorList>
            <person name="Jackson A.P."/>
            <person name="Berry A."/>
            <person name="Aslett M."/>
            <person name="Allison H.C."/>
            <person name="Burton P."/>
            <person name="Vavrova-Anderson J."/>
            <person name="Brown R."/>
            <person name="Browne H."/>
            <person name="Corton N."/>
            <person name="Hauser H."/>
            <person name="Gamble J."/>
            <person name="Gilderthorp R."/>
            <person name="Marcello L."/>
            <person name="McQuillan J."/>
            <person name="Otto T.D."/>
            <person name="Quail M.A."/>
            <person name="Sanders M.J."/>
            <person name="van Tonder A."/>
            <person name="Ginger M.L."/>
            <person name="Field M.C."/>
            <person name="Barry J.D."/>
            <person name="Hertz-Fowler C."/>
            <person name="Berriman M."/>
        </authorList>
    </citation>
    <scope>NUCLEOTIDE SEQUENCE</scope>
    <source>
        <strain evidence="2 3">Y486</strain>
    </source>
</reference>
<feature type="compositionally biased region" description="Basic residues" evidence="1">
    <location>
        <begin position="133"/>
        <end position="152"/>
    </location>
</feature>
<evidence type="ECO:0000313" key="2">
    <source>
        <dbReference type="EMBL" id="CCD20154.1"/>
    </source>
</evidence>
<sequence length="286" mass="32579">MERHTKHNTTTQPSQKEQHAAARREQHAKNADAHCTGSTLNDEKGSQNRREQRHKHRHRHTHTHQRLDRNQIDTLASSAQIKESPRNGRKGSKQERMVKGRGRDTENTEASKGPGTNEACQKRKLAEGQKHGTPNKKKHAQRSTKRHKRSRTRGGGGESRNSATSCGSTHAPQAWTRVKEKKGKRKDRGIPKDKGKAPGIDGNKRNKRMQKRGAKRKSTRDTPKAKCTDKEKEPDNEKGERNDMPEGEQKEKKHAHAPKGKHADEKQVPHNRKEHERKKEGRDTKA</sequence>
<feature type="compositionally biased region" description="Basic and acidic residues" evidence="1">
    <location>
        <begin position="219"/>
        <end position="251"/>
    </location>
</feature>
<gene>
    <name evidence="2" type="ORF">TvY486_0029260</name>
</gene>
<dbReference type="VEuPathDB" id="TriTrypDB:TvY486_0029260"/>
<feature type="compositionally biased region" description="Basic and acidic residues" evidence="1">
    <location>
        <begin position="41"/>
        <end position="50"/>
    </location>
</feature>
<feature type="compositionally biased region" description="Basic residues" evidence="1">
    <location>
        <begin position="51"/>
        <end position="64"/>
    </location>
</feature>
<keyword evidence="3" id="KW-1185">Reference proteome</keyword>
<protein>
    <submittedName>
        <fullName evidence="2">Uncharacterized protein</fullName>
    </submittedName>
</protein>
<feature type="compositionally biased region" description="Basic and acidic residues" evidence="1">
    <location>
        <begin position="16"/>
        <end position="32"/>
    </location>
</feature>
<feature type="region of interest" description="Disordered" evidence="1">
    <location>
        <begin position="1"/>
        <end position="286"/>
    </location>
</feature>
<evidence type="ECO:0000313" key="3">
    <source>
        <dbReference type="Proteomes" id="UP000009027"/>
    </source>
</evidence>
<dbReference type="EMBL" id="CAEX01004956">
    <property type="protein sequence ID" value="CCD20154.1"/>
    <property type="molecule type" value="Genomic_DNA"/>
</dbReference>
<accession>F9WRH0</accession>
<name>F9WRH0_TRYVY</name>
<feature type="compositionally biased region" description="Basic residues" evidence="1">
    <location>
        <begin position="205"/>
        <end position="218"/>
    </location>
</feature>
<feature type="compositionally biased region" description="Basic and acidic residues" evidence="1">
    <location>
        <begin position="261"/>
        <end position="286"/>
    </location>
</feature>